<evidence type="ECO:0000259" key="2">
    <source>
        <dbReference type="Pfam" id="PF12146"/>
    </source>
</evidence>
<dbReference type="Gene3D" id="3.40.50.1820">
    <property type="entry name" value="alpha/beta hydrolase"/>
    <property type="match status" value="1"/>
</dbReference>
<dbReference type="AlphaFoldDB" id="A0A1Y5II03"/>
<protein>
    <submittedName>
        <fullName evidence="3">Alpha/Beta hydrolase protein</fullName>
    </submittedName>
</protein>
<gene>
    <name evidence="3" type="ORF">BE221DRAFT_68528</name>
</gene>
<dbReference type="InterPro" id="IPR029058">
    <property type="entry name" value="AB_hydrolase_fold"/>
</dbReference>
<evidence type="ECO:0000313" key="3">
    <source>
        <dbReference type="EMBL" id="OUS48267.1"/>
    </source>
</evidence>
<feature type="region of interest" description="Disordered" evidence="1">
    <location>
        <begin position="1"/>
        <end position="25"/>
    </location>
</feature>
<keyword evidence="3" id="KW-0378">Hydrolase</keyword>
<evidence type="ECO:0000256" key="1">
    <source>
        <dbReference type="SAM" id="MobiDB-lite"/>
    </source>
</evidence>
<dbReference type="Pfam" id="PF12146">
    <property type="entry name" value="Hydrolase_4"/>
    <property type="match status" value="1"/>
</dbReference>
<proteinExistence type="predicted"/>
<sequence>MDAIPKETVLRRRERQSAARGVDGGAMPTQCVPTAVIGAAFCAKRCSSEALAKSLAFFPPDPPSYDLECANGETRARYNAARGTLPEAHARAFQRVLDACEATTRETTRGNEIVILACEAPSTADAASATRERVGGVTIVFSHGNAVDAGEVAPFARKLAQQLECRVVTYDYSGYGRSRGEASVADTHADIDAVVRHVRERYGVERREIILLGQSIGSGPTCAHASKNPGFGAVVLVSPLLSALSVVSSPSAWCTPAKVFKSLDVYKNYQHVKSAQCPFLLVHGELDAVVHVSHGEALWAAIKKTARPEDLVLEPYWIQGAGHDDTYDRNPAEFIRRLREVCALVRERCRQV</sequence>
<dbReference type="SUPFAM" id="SSF53474">
    <property type="entry name" value="alpha/beta-Hydrolases"/>
    <property type="match status" value="1"/>
</dbReference>
<feature type="compositionally biased region" description="Basic and acidic residues" evidence="1">
    <location>
        <begin position="1"/>
        <end position="17"/>
    </location>
</feature>
<dbReference type="GO" id="GO:0016787">
    <property type="term" value="F:hydrolase activity"/>
    <property type="evidence" value="ECO:0007669"/>
    <property type="project" value="UniProtKB-KW"/>
</dbReference>
<feature type="domain" description="Serine aminopeptidase S33" evidence="2">
    <location>
        <begin position="138"/>
        <end position="243"/>
    </location>
</feature>
<reference evidence="3" key="1">
    <citation type="submission" date="2017-04" db="EMBL/GenBank/DDBJ databases">
        <title>Population genomics of picophytoplankton unveils novel chromosome hypervariability.</title>
        <authorList>
            <consortium name="DOE Joint Genome Institute"/>
            <person name="Blanc-Mathieu R."/>
            <person name="Krasovec M."/>
            <person name="Hebrard M."/>
            <person name="Yau S."/>
            <person name="Desgranges E."/>
            <person name="Martin J."/>
            <person name="Schackwitz W."/>
            <person name="Kuo A."/>
            <person name="Salin G."/>
            <person name="Donnadieu C."/>
            <person name="Desdevises Y."/>
            <person name="Sanchez-Ferandin S."/>
            <person name="Moreau H."/>
            <person name="Rivals E."/>
            <person name="Grigoriev I.V."/>
            <person name="Grimsley N."/>
            <person name="Eyre-Walker A."/>
            <person name="Piganeau G."/>
        </authorList>
    </citation>
    <scope>NUCLEOTIDE SEQUENCE [LARGE SCALE GENOMIC DNA]</scope>
    <source>
        <strain evidence="3">RCC 1115</strain>
    </source>
</reference>
<dbReference type="PANTHER" id="PTHR12277:SF81">
    <property type="entry name" value="PROTEIN ABHD13"/>
    <property type="match status" value="1"/>
</dbReference>
<name>A0A1Y5II03_OSTTA</name>
<dbReference type="PANTHER" id="PTHR12277">
    <property type="entry name" value="ALPHA/BETA HYDROLASE DOMAIN-CONTAINING PROTEIN"/>
    <property type="match status" value="1"/>
</dbReference>
<accession>A0A1Y5II03</accession>
<dbReference type="InterPro" id="IPR022742">
    <property type="entry name" value="Hydrolase_4"/>
</dbReference>
<dbReference type="Proteomes" id="UP000195557">
    <property type="component" value="Unassembled WGS sequence"/>
</dbReference>
<dbReference type="eggNOG" id="KOG1552">
    <property type="taxonomic scope" value="Eukaryota"/>
</dbReference>
<dbReference type="EMBL" id="KZ155774">
    <property type="protein sequence ID" value="OUS48267.1"/>
    <property type="molecule type" value="Genomic_DNA"/>
</dbReference>
<organism evidence="3">
    <name type="scientific">Ostreococcus tauri</name>
    <name type="common">Marine green alga</name>
    <dbReference type="NCBI Taxonomy" id="70448"/>
    <lineage>
        <taxon>Eukaryota</taxon>
        <taxon>Viridiplantae</taxon>
        <taxon>Chlorophyta</taxon>
        <taxon>Mamiellophyceae</taxon>
        <taxon>Mamiellales</taxon>
        <taxon>Bathycoccaceae</taxon>
        <taxon>Ostreococcus</taxon>
    </lineage>
</organism>